<evidence type="ECO:0000313" key="1">
    <source>
        <dbReference type="EMBL" id="KAI7807920.1"/>
    </source>
</evidence>
<dbReference type="EMBL" id="JAFHDT010000007">
    <property type="protein sequence ID" value="KAI7807920.1"/>
    <property type="molecule type" value="Genomic_DNA"/>
</dbReference>
<proteinExistence type="predicted"/>
<evidence type="ECO:0000313" key="2">
    <source>
        <dbReference type="Proteomes" id="UP001059041"/>
    </source>
</evidence>
<accession>A0A9W7WTF1</accession>
<sequence>MTVNLQLDVLPRTLDKPSAKRDGVEEDIEAKSEKKTAWEVNSLHSINEKLIERDIFSCRYKSKLSRTKKPVNRLLQSHRTSEKSEVLVFSTCVEER</sequence>
<gene>
    <name evidence="1" type="ORF">IRJ41_012758</name>
</gene>
<protein>
    <submittedName>
        <fullName evidence="1">Uncharacterized protein</fullName>
    </submittedName>
</protein>
<comment type="caution">
    <text evidence="1">The sequence shown here is derived from an EMBL/GenBank/DDBJ whole genome shotgun (WGS) entry which is preliminary data.</text>
</comment>
<organism evidence="1 2">
    <name type="scientific">Triplophysa rosa</name>
    <name type="common">Cave loach</name>
    <dbReference type="NCBI Taxonomy" id="992332"/>
    <lineage>
        <taxon>Eukaryota</taxon>
        <taxon>Metazoa</taxon>
        <taxon>Chordata</taxon>
        <taxon>Craniata</taxon>
        <taxon>Vertebrata</taxon>
        <taxon>Euteleostomi</taxon>
        <taxon>Actinopterygii</taxon>
        <taxon>Neopterygii</taxon>
        <taxon>Teleostei</taxon>
        <taxon>Ostariophysi</taxon>
        <taxon>Cypriniformes</taxon>
        <taxon>Nemacheilidae</taxon>
        <taxon>Triplophysa</taxon>
    </lineage>
</organism>
<keyword evidence="2" id="KW-1185">Reference proteome</keyword>
<dbReference type="Proteomes" id="UP001059041">
    <property type="component" value="Linkage Group LG7"/>
</dbReference>
<name>A0A9W7WTF1_TRIRA</name>
<dbReference type="AlphaFoldDB" id="A0A9W7WTF1"/>
<reference evidence="1" key="1">
    <citation type="submission" date="2021-02" db="EMBL/GenBank/DDBJ databases">
        <title>Comparative genomics reveals that relaxation of natural selection precedes convergent phenotypic evolution of cavefish.</title>
        <authorList>
            <person name="Peng Z."/>
        </authorList>
    </citation>
    <scope>NUCLEOTIDE SEQUENCE</scope>
    <source>
        <tissue evidence="1">Muscle</tissue>
    </source>
</reference>